<sequence>MKGDFLRCGAAGWCLEIFWTGLHAVGRKEWKMMGQSSLWMFPIYGMAACIGPISRSLKKIPVVLRGSLYMTGIFAAEFSTGLLLKRYDMCPWDYSSYPLNYKGVIRLDYAPLWFCTGLLFEKILSHDD</sequence>
<dbReference type="AlphaFoldDB" id="A0A9D1VNR4"/>
<organism evidence="5 6">
    <name type="scientific">Candidatus Blautia pullistercoris</name>
    <dbReference type="NCBI Taxonomy" id="2838499"/>
    <lineage>
        <taxon>Bacteria</taxon>
        <taxon>Bacillati</taxon>
        <taxon>Bacillota</taxon>
        <taxon>Clostridia</taxon>
        <taxon>Lachnospirales</taxon>
        <taxon>Lachnospiraceae</taxon>
        <taxon>Blautia</taxon>
    </lineage>
</organism>
<comment type="subcellular location">
    <subcellularLocation>
        <location evidence="1">Membrane</location>
        <topology evidence="1">Multi-pass membrane protein</topology>
    </subcellularLocation>
</comment>
<dbReference type="Proteomes" id="UP000824230">
    <property type="component" value="Unassembled WGS sequence"/>
</dbReference>
<dbReference type="EMBL" id="DXFG01000245">
    <property type="protein sequence ID" value="HIX38411.1"/>
    <property type="molecule type" value="Genomic_DNA"/>
</dbReference>
<dbReference type="GO" id="GO:0016020">
    <property type="term" value="C:membrane"/>
    <property type="evidence" value="ECO:0007669"/>
    <property type="project" value="UniProtKB-SubCell"/>
</dbReference>
<evidence type="ECO:0000256" key="1">
    <source>
        <dbReference type="ARBA" id="ARBA00004141"/>
    </source>
</evidence>
<gene>
    <name evidence="5" type="ORF">H9738_11180</name>
</gene>
<dbReference type="Pfam" id="PF06541">
    <property type="entry name" value="ABC_trans_CmpB"/>
    <property type="match status" value="1"/>
</dbReference>
<evidence type="ECO:0000313" key="5">
    <source>
        <dbReference type="EMBL" id="HIX38411.1"/>
    </source>
</evidence>
<name>A0A9D1VNR4_9FIRM</name>
<evidence type="ECO:0000313" key="6">
    <source>
        <dbReference type="Proteomes" id="UP000824230"/>
    </source>
</evidence>
<evidence type="ECO:0000256" key="3">
    <source>
        <dbReference type="ARBA" id="ARBA00022989"/>
    </source>
</evidence>
<keyword evidence="3" id="KW-1133">Transmembrane helix</keyword>
<evidence type="ECO:0000256" key="4">
    <source>
        <dbReference type="ARBA" id="ARBA00023136"/>
    </source>
</evidence>
<dbReference type="PANTHER" id="PTHR31746:SF2">
    <property type="entry name" value="TRANSMEMBRANE PROTEIN 229A"/>
    <property type="match status" value="1"/>
</dbReference>
<accession>A0A9D1VNR4</accession>
<dbReference type="PANTHER" id="PTHR31746">
    <property type="entry name" value="TRANSMEMBRANE PROTEIN 229 FAMILY MEMBER"/>
    <property type="match status" value="1"/>
</dbReference>
<reference evidence="5" key="2">
    <citation type="submission" date="2021-04" db="EMBL/GenBank/DDBJ databases">
        <authorList>
            <person name="Gilroy R."/>
        </authorList>
    </citation>
    <scope>NUCLEOTIDE SEQUENCE</scope>
    <source>
        <strain evidence="5">ChiHjej12B11-1927</strain>
    </source>
</reference>
<evidence type="ECO:0000256" key="2">
    <source>
        <dbReference type="ARBA" id="ARBA00022692"/>
    </source>
</evidence>
<keyword evidence="2" id="KW-0812">Transmembrane</keyword>
<comment type="caution">
    <text evidence="5">The sequence shown here is derived from an EMBL/GenBank/DDBJ whole genome shotgun (WGS) entry which is preliminary data.</text>
</comment>
<dbReference type="InterPro" id="IPR010540">
    <property type="entry name" value="CmpB_TMEM229"/>
</dbReference>
<protein>
    <submittedName>
        <fullName evidence="5">ABC transporter permease</fullName>
    </submittedName>
</protein>
<proteinExistence type="predicted"/>
<keyword evidence="4" id="KW-0472">Membrane</keyword>
<reference evidence="5" key="1">
    <citation type="journal article" date="2021" name="PeerJ">
        <title>Extensive microbial diversity within the chicken gut microbiome revealed by metagenomics and culture.</title>
        <authorList>
            <person name="Gilroy R."/>
            <person name="Ravi A."/>
            <person name="Getino M."/>
            <person name="Pursley I."/>
            <person name="Horton D.L."/>
            <person name="Alikhan N.F."/>
            <person name="Baker D."/>
            <person name="Gharbi K."/>
            <person name="Hall N."/>
            <person name="Watson M."/>
            <person name="Adriaenssens E.M."/>
            <person name="Foster-Nyarko E."/>
            <person name="Jarju S."/>
            <person name="Secka A."/>
            <person name="Antonio M."/>
            <person name="Oren A."/>
            <person name="Chaudhuri R.R."/>
            <person name="La Ragione R."/>
            <person name="Hildebrand F."/>
            <person name="Pallen M.J."/>
        </authorList>
    </citation>
    <scope>NUCLEOTIDE SEQUENCE</scope>
    <source>
        <strain evidence="5">ChiHjej12B11-1927</strain>
    </source>
</reference>